<dbReference type="InterPro" id="IPR001251">
    <property type="entry name" value="CRAL-TRIO_dom"/>
</dbReference>
<dbReference type="AlphaFoldDB" id="A0A2P9D9D0"/>
<feature type="region of interest" description="Disordered" evidence="1">
    <location>
        <begin position="1080"/>
        <end position="1099"/>
    </location>
</feature>
<dbReference type="InterPro" id="IPR036865">
    <property type="entry name" value="CRAL-TRIO_dom_sf"/>
</dbReference>
<organism evidence="3 4">
    <name type="scientific">Plasmodium reichenowi</name>
    <dbReference type="NCBI Taxonomy" id="5854"/>
    <lineage>
        <taxon>Eukaryota</taxon>
        <taxon>Sar</taxon>
        <taxon>Alveolata</taxon>
        <taxon>Apicomplexa</taxon>
        <taxon>Aconoidasida</taxon>
        <taxon>Haemosporida</taxon>
        <taxon>Plasmodiidae</taxon>
        <taxon>Plasmodium</taxon>
        <taxon>Plasmodium (Laverania)</taxon>
    </lineage>
</organism>
<reference evidence="3 4" key="1">
    <citation type="submission" date="2016-09" db="EMBL/GenBank/DDBJ databases">
        <authorList>
            <consortium name="Pathogen Informatics"/>
        </authorList>
    </citation>
    <scope>NUCLEOTIDE SEQUENCE [LARGE SCALE GENOMIC DNA]</scope>
</reference>
<accession>A0A2P9D9D0</accession>
<dbReference type="SUPFAM" id="SSF46938">
    <property type="entry name" value="CRAL/TRIO N-terminal domain"/>
    <property type="match status" value="1"/>
</dbReference>
<dbReference type="VEuPathDB" id="PlasmoDB:PRG01_0625900"/>
<protein>
    <submittedName>
        <fullName evidence="3">Sec14 domain containing protein</fullName>
    </submittedName>
</protein>
<feature type="compositionally biased region" description="Low complexity" evidence="1">
    <location>
        <begin position="771"/>
        <end position="801"/>
    </location>
</feature>
<dbReference type="VEuPathDB" id="PlasmoDB:PRCDC_0624800"/>
<proteinExistence type="predicted"/>
<dbReference type="PANTHER" id="PTHR46818">
    <property type="entry name" value="DOMAIN-CONTAINING PROTEIN, PUTATIVE-RELATED"/>
    <property type="match status" value="1"/>
</dbReference>
<dbReference type="PANTHER" id="PTHR46818:SF1">
    <property type="entry name" value="CHROMOSOME UNDETERMINED SCAFFOLD_125, WHOLE GENOME SHOTGUN SEQUENCE"/>
    <property type="match status" value="1"/>
</dbReference>
<feature type="region of interest" description="Disordered" evidence="1">
    <location>
        <begin position="762"/>
        <end position="801"/>
    </location>
</feature>
<sequence>MELSKGKVIIEKDINEHTIDDEVFMFEPDIDDVYDKNTNLRFIFHNTFITSEEEIAISEFRKYCKSRCLKINKIYFENECLRYLYSAQFDFSKAMELIKSNYEFRLSSILPIKEKDVIFYINKGVMYWHGRDKKCRPILIINLLKVELLSIDDLSNLFFFCFEFFLKYLCIPGKIENYISIIDCSGISISKFPMTTFMKLLEIMNSKYRCRLFRMYILEAPKILKTFGKSFLNFAPTYMTKKLKILDNNYADYLREEILSTQLEKKYGGIQDDKINNFYPFHFYPSCYISQQQKRKTQDNKAVIEKKINIFNNDHIYNIFLSGYSMHVILVPKDQRIIDNHRYSDILINDSNSANLERSACIEGDTSDNHKEDADIVKQNVHEDMVKSMSIDSLKQISSDNLKQISSDNLKQISSDNLKQISSDNLKQISSDNLKHIGSDNLKHIGSDSLKHTVSDNLKHINSYNFKHINSYNFKHISSDHHNNYYHKRKKKKKKKHIILNEEELLLQQQFVNYMKNEEYDIENVHILKNNKFINFKNKYVVHIDSIHKWIFKIKNLFLSNITINYITKRFPFLKNVILVKSNFKCINEYIKYLKENVPPQISTSHQIVSTNNEYNEEDNHKNKSNIIIKNNMNEKEAEIKKERLYNNPSTDKIINKFENIQRLSSCKYVDDMKEEYNNNIKIGHHKHDPNIILKTEKGVNIKKKKKKIEIMENKNKNKNKNKISHDNTSKEYNYPEVNIYNNCESIFDEYIKTSSMDNNKKKGFKEKNNDNNNNNTNIDNNDNNIDNNDNNVDNNIENNDNNNMIMVMKKKNGEPENPCGDKANLKKKGIENVKQKHKEVEISEEQGKLKQSSETKGRLKQPHKIKVTDRLFKEREDMEKNEKREYIEKKILSKVTMNFSPCDKETQSKKNKKKKKKEINDVNFISMRKDELSNMLSKEYVEKSNINCDNMTCESNTICDNSKSENYIPLDNKTNNNKKSAISIKSIFPKRFDHALSKYKKYSTTSISTRLSRSSYNKFVSDDKNEENNFDNIVINDSYQNKVSFFSQVSLSTGNITNTVDLDTNKNEKKNDVNFKSTIVDNSNKPVNPEVPEKKSRKKLSKIKIIGLQFFNKQSSRR</sequence>
<evidence type="ECO:0000256" key="1">
    <source>
        <dbReference type="SAM" id="MobiDB-lite"/>
    </source>
</evidence>
<evidence type="ECO:0000313" key="4">
    <source>
        <dbReference type="Proteomes" id="UP000240500"/>
    </source>
</evidence>
<dbReference type="EMBL" id="LT969569">
    <property type="protein sequence ID" value="SOV77603.1"/>
    <property type="molecule type" value="Genomic_DNA"/>
</dbReference>
<feature type="compositionally biased region" description="Basic and acidic residues" evidence="1">
    <location>
        <begin position="841"/>
        <end position="858"/>
    </location>
</feature>
<dbReference type="Proteomes" id="UP000240500">
    <property type="component" value="Chromosome 6"/>
</dbReference>
<dbReference type="SMART" id="SM00516">
    <property type="entry name" value="SEC14"/>
    <property type="match status" value="1"/>
</dbReference>
<dbReference type="OrthoDB" id="7777654at2759"/>
<evidence type="ECO:0000313" key="3">
    <source>
        <dbReference type="EMBL" id="SOV77603.1"/>
    </source>
</evidence>
<dbReference type="PROSITE" id="PS50191">
    <property type="entry name" value="CRAL_TRIO"/>
    <property type="match status" value="1"/>
</dbReference>
<feature type="region of interest" description="Disordered" evidence="1">
    <location>
        <begin position="841"/>
        <end position="864"/>
    </location>
</feature>
<gene>
    <name evidence="3" type="ORF">PRG01_0625900</name>
</gene>
<dbReference type="Gene3D" id="3.40.525.10">
    <property type="entry name" value="CRAL-TRIO lipid binding domain"/>
    <property type="match status" value="1"/>
</dbReference>
<evidence type="ECO:0000259" key="2">
    <source>
        <dbReference type="PROSITE" id="PS50191"/>
    </source>
</evidence>
<dbReference type="SUPFAM" id="SSF52087">
    <property type="entry name" value="CRAL/TRIO domain"/>
    <property type="match status" value="1"/>
</dbReference>
<dbReference type="Pfam" id="PF00650">
    <property type="entry name" value="CRAL_TRIO"/>
    <property type="match status" value="1"/>
</dbReference>
<dbReference type="CDD" id="cd00170">
    <property type="entry name" value="SEC14"/>
    <property type="match status" value="1"/>
</dbReference>
<dbReference type="InterPro" id="IPR036273">
    <property type="entry name" value="CRAL/TRIO_N_dom_sf"/>
</dbReference>
<name>A0A2P9D9D0_PLARE</name>
<feature type="domain" description="CRAL-TRIO" evidence="2">
    <location>
        <begin position="114"/>
        <end position="275"/>
    </location>
</feature>